<protein>
    <submittedName>
        <fullName evidence="1">Uncharacterized protein</fullName>
    </submittedName>
</protein>
<proteinExistence type="predicted"/>
<name>A0ABS8ZQ48_9PSEU</name>
<dbReference type="EMBL" id="JAJVCN010000003">
    <property type="protein sequence ID" value="MCE7009313.1"/>
    <property type="molecule type" value="Genomic_DNA"/>
</dbReference>
<gene>
    <name evidence="1" type="ORF">LWC34_41840</name>
</gene>
<sequence>MDDDQSINKIPLFWGRGIIEPDRAHIRETRGGQPVADVAEDSAVTGFAICGCLLIADVAEVEVSSGTFRRCSQCLALLAEREPGIDYPLWTSDPQLLTE</sequence>
<keyword evidence="2" id="KW-1185">Reference proteome</keyword>
<accession>A0ABS8ZQ48</accession>
<dbReference type="RefSeq" id="WP_233730742.1">
    <property type="nucleotide sequence ID" value="NZ_JAJVCN010000003.1"/>
</dbReference>
<dbReference type="Proteomes" id="UP001521150">
    <property type="component" value="Unassembled WGS sequence"/>
</dbReference>
<evidence type="ECO:0000313" key="2">
    <source>
        <dbReference type="Proteomes" id="UP001521150"/>
    </source>
</evidence>
<evidence type="ECO:0000313" key="1">
    <source>
        <dbReference type="EMBL" id="MCE7009313.1"/>
    </source>
</evidence>
<comment type="caution">
    <text evidence="1">The sequence shown here is derived from an EMBL/GenBank/DDBJ whole genome shotgun (WGS) entry which is preliminary data.</text>
</comment>
<reference evidence="1 2" key="1">
    <citation type="submission" date="2021-12" db="EMBL/GenBank/DDBJ databases">
        <title>Genome sequence of Kibdelosporangium philippinense ATCC 49844.</title>
        <authorList>
            <person name="Fedorov E.A."/>
            <person name="Omeragic M."/>
            <person name="Shalygina K.F."/>
            <person name="Maclea K.S."/>
        </authorList>
    </citation>
    <scope>NUCLEOTIDE SEQUENCE [LARGE SCALE GENOMIC DNA]</scope>
    <source>
        <strain evidence="1 2">ATCC 49844</strain>
    </source>
</reference>
<organism evidence="1 2">
    <name type="scientific">Kibdelosporangium philippinense</name>
    <dbReference type="NCBI Taxonomy" id="211113"/>
    <lineage>
        <taxon>Bacteria</taxon>
        <taxon>Bacillati</taxon>
        <taxon>Actinomycetota</taxon>
        <taxon>Actinomycetes</taxon>
        <taxon>Pseudonocardiales</taxon>
        <taxon>Pseudonocardiaceae</taxon>
        <taxon>Kibdelosporangium</taxon>
    </lineage>
</organism>